<dbReference type="EMBL" id="JPSL02000037">
    <property type="protein sequence ID" value="KGQ22118.2"/>
    <property type="molecule type" value="Genomic_DNA"/>
</dbReference>
<gene>
    <name evidence="5" type="ORF">THFILI_03850</name>
</gene>
<dbReference type="PANTHER" id="PTHR47957">
    <property type="entry name" value="ATP-DEPENDENT HELICASE HRQ1"/>
    <property type="match status" value="1"/>
</dbReference>
<dbReference type="Pfam" id="PF00271">
    <property type="entry name" value="Helicase_C"/>
    <property type="match status" value="1"/>
</dbReference>
<dbReference type="InterPro" id="IPR014001">
    <property type="entry name" value="Helicase_ATP-bd"/>
</dbReference>
<comment type="caution">
    <text evidence="5">The sequence shown here is derived from an EMBL/GenBank/DDBJ whole genome shotgun (WGS) entry which is preliminary data.</text>
</comment>
<dbReference type="CDD" id="cd17923">
    <property type="entry name" value="DEXHc_Hrq1-like"/>
    <property type="match status" value="1"/>
</dbReference>
<dbReference type="InterPro" id="IPR018973">
    <property type="entry name" value="MZB"/>
</dbReference>
<dbReference type="STRING" id="276.THFILI_03850"/>
<reference evidence="5 6" key="1">
    <citation type="journal article" date="2015" name="Genome Announc.">
        <title>Draft Genome Sequence of the Thermophile Thermus filiformis ATCC 43280, Producer of Carotenoid-(Di)glucoside-Branched Fatty Acid (Di)esters and Source of Hyperthermostable Enzymes of Biotechnological Interest.</title>
        <authorList>
            <person name="Mandelli F."/>
            <person name="Oliveira Ramires B."/>
            <person name="Couger M.B."/>
            <person name="Paixao D.A."/>
            <person name="Camilo C.M."/>
            <person name="Polikarpov I."/>
            <person name="Prade R."/>
            <person name="Riano-Pachon D.M."/>
            <person name="Squina F.M."/>
        </authorList>
    </citation>
    <scope>NUCLEOTIDE SEQUENCE [LARGE SCALE GENOMIC DNA]</scope>
    <source>
        <strain evidence="5 6">ATCC 43280</strain>
    </source>
</reference>
<dbReference type="InterPro" id="IPR001650">
    <property type="entry name" value="Helicase_C-like"/>
</dbReference>
<dbReference type="GO" id="GO:0005524">
    <property type="term" value="F:ATP binding"/>
    <property type="evidence" value="ECO:0007669"/>
    <property type="project" value="UniProtKB-KW"/>
</dbReference>
<accession>A0A0A2WQP9</accession>
<evidence type="ECO:0000313" key="6">
    <source>
        <dbReference type="Proteomes" id="UP000030364"/>
    </source>
</evidence>
<keyword evidence="1" id="KW-0547">Nucleotide-binding</keyword>
<dbReference type="SUPFAM" id="SSF52540">
    <property type="entry name" value="P-loop containing nucleoside triphosphate hydrolases"/>
    <property type="match status" value="1"/>
</dbReference>
<keyword evidence="6" id="KW-1185">Reference proteome</keyword>
<sequence>MLPEALSRYGYTRYTEWLQDLPDRGEIAFARLLPPAPPGLEAGYEGAFAGVLEALGLVPFRHQKEALDRVEGGENLVLSFSTAAGKSLVFQAPVLKAALEGGTSLLLFPTKALAHDQLRRLRAMGKALGVEGVFPYDGDTPAEVRRRARETGLVLLTNPDMLHFGLLPRHPDWADFLARLRYLVLDELHVYRGVFGTHTALILRRLLRLVAHYGGQLQVIAASATIQNPKEHAERLTGLPFAEVRGEVRRAEREVVVLKPKALDARGEKRRSPLLEGALLARALAEAGLRGLVFANARKSAELIARYANHPGVRPYRAGYTARERRRLEEALKEGRIPVLVATSALELGVDIGELDAVVMVGYPGSLSAFWQRAGRAGRGTRRALVVFIPREDPLDEYFLAHPDLLLKTPPERAVADPENPVLCPLHLHAAARELPLRREEVLCPEALAELKEKDGRYYTPRHNPHRALFLRGLGTSFTLKDPTGRVLGYLDERQAYWEAHPGAVYLHQGESYRVRNLDLLKREVVLLPALEEYYTEPRVERDLEVLSGEEVRPGVYVGRVHLREKVVGYAKKRFYTGSVLEEVPLEMPEVSFLTEAVWFHPPEVLPAPLVPGAIHALEHALIGLLPLFVLAERQDIGGISYPHYPYPLFSGQGATVFIYDGYPGGVGYARAAARVFPRWLRAAYELLKTCPCEEGCPRCILSPKCGNGNQYLDKKAALSLATQMALLL</sequence>
<dbReference type="SMART" id="SM00490">
    <property type="entry name" value="HELICc"/>
    <property type="match status" value="1"/>
</dbReference>
<organism evidence="5 6">
    <name type="scientific">Thermus filiformis</name>
    <dbReference type="NCBI Taxonomy" id="276"/>
    <lineage>
        <taxon>Bacteria</taxon>
        <taxon>Thermotogati</taxon>
        <taxon>Deinococcota</taxon>
        <taxon>Deinococci</taxon>
        <taxon>Thermales</taxon>
        <taxon>Thermaceae</taxon>
        <taxon>Thermus</taxon>
    </lineage>
</organism>
<dbReference type="InterPro" id="IPR027417">
    <property type="entry name" value="P-loop_NTPase"/>
</dbReference>
<feature type="domain" description="Helicase ATP-binding" evidence="3">
    <location>
        <begin position="67"/>
        <end position="244"/>
    </location>
</feature>
<dbReference type="Pfam" id="PF09369">
    <property type="entry name" value="MZB"/>
    <property type="match status" value="1"/>
</dbReference>
<dbReference type="RefSeq" id="WP_038063735.1">
    <property type="nucleotide sequence ID" value="NZ_JPSL02000037.1"/>
</dbReference>
<dbReference type="GO" id="GO:0003676">
    <property type="term" value="F:nucleic acid binding"/>
    <property type="evidence" value="ECO:0007669"/>
    <property type="project" value="InterPro"/>
</dbReference>
<dbReference type="Gene3D" id="3.40.50.300">
    <property type="entry name" value="P-loop containing nucleotide triphosphate hydrolases"/>
    <property type="match status" value="2"/>
</dbReference>
<dbReference type="PROSITE" id="PS51194">
    <property type="entry name" value="HELICASE_CTER"/>
    <property type="match status" value="1"/>
</dbReference>
<dbReference type="GO" id="GO:0006289">
    <property type="term" value="P:nucleotide-excision repair"/>
    <property type="evidence" value="ECO:0007669"/>
    <property type="project" value="TreeGrafter"/>
</dbReference>
<dbReference type="CDD" id="cd18797">
    <property type="entry name" value="SF2_C_Hrq"/>
    <property type="match status" value="1"/>
</dbReference>
<dbReference type="AlphaFoldDB" id="A0A0A2WQP9"/>
<protein>
    <submittedName>
        <fullName evidence="5">DEAD/DEAH box helicase</fullName>
    </submittedName>
</protein>
<dbReference type="GO" id="GO:0043138">
    <property type="term" value="F:3'-5' DNA helicase activity"/>
    <property type="evidence" value="ECO:0007669"/>
    <property type="project" value="TreeGrafter"/>
</dbReference>
<dbReference type="InterPro" id="IPR011545">
    <property type="entry name" value="DEAD/DEAH_box_helicase_dom"/>
</dbReference>
<name>A0A0A2WQP9_THEFI</name>
<keyword evidence="5" id="KW-0347">Helicase</keyword>
<evidence type="ECO:0000256" key="1">
    <source>
        <dbReference type="ARBA" id="ARBA00022741"/>
    </source>
</evidence>
<dbReference type="SMART" id="SM00487">
    <property type="entry name" value="DEXDc"/>
    <property type="match status" value="1"/>
</dbReference>
<evidence type="ECO:0000259" key="4">
    <source>
        <dbReference type="PROSITE" id="PS51194"/>
    </source>
</evidence>
<feature type="domain" description="Helicase C-terminal" evidence="4">
    <location>
        <begin position="279"/>
        <end position="422"/>
    </location>
</feature>
<dbReference type="PANTHER" id="PTHR47957:SF3">
    <property type="entry name" value="ATP-DEPENDENT HELICASE HRQ1"/>
    <property type="match status" value="1"/>
</dbReference>
<proteinExistence type="predicted"/>
<evidence type="ECO:0000259" key="3">
    <source>
        <dbReference type="PROSITE" id="PS51192"/>
    </source>
</evidence>
<dbReference type="GO" id="GO:0036297">
    <property type="term" value="P:interstrand cross-link repair"/>
    <property type="evidence" value="ECO:0007669"/>
    <property type="project" value="TreeGrafter"/>
</dbReference>
<keyword evidence="2" id="KW-0067">ATP-binding</keyword>
<dbReference type="PROSITE" id="PS51192">
    <property type="entry name" value="HELICASE_ATP_BIND_1"/>
    <property type="match status" value="1"/>
</dbReference>
<dbReference type="OrthoDB" id="143059at2"/>
<evidence type="ECO:0000313" key="5">
    <source>
        <dbReference type="EMBL" id="KGQ22118.2"/>
    </source>
</evidence>
<keyword evidence="5" id="KW-0378">Hydrolase</keyword>
<evidence type="ECO:0000256" key="2">
    <source>
        <dbReference type="ARBA" id="ARBA00022840"/>
    </source>
</evidence>
<dbReference type="Proteomes" id="UP000030364">
    <property type="component" value="Unassembled WGS sequence"/>
</dbReference>
<dbReference type="Pfam" id="PF00270">
    <property type="entry name" value="DEAD"/>
    <property type="match status" value="1"/>
</dbReference>